<dbReference type="Ensembl" id="ENSSFOT00015004026.2">
    <property type="protein sequence ID" value="ENSSFOP00015003961.2"/>
    <property type="gene ID" value="ENSSFOG00015002597.2"/>
</dbReference>
<evidence type="ECO:0000256" key="2">
    <source>
        <dbReference type="ARBA" id="ARBA00023125"/>
    </source>
</evidence>
<name>A0A8C9R0F3_SCLFO</name>
<organism evidence="5 6">
    <name type="scientific">Scleropages formosus</name>
    <name type="common">Asian bonytongue</name>
    <name type="synonym">Osteoglossum formosum</name>
    <dbReference type="NCBI Taxonomy" id="113540"/>
    <lineage>
        <taxon>Eukaryota</taxon>
        <taxon>Metazoa</taxon>
        <taxon>Chordata</taxon>
        <taxon>Craniata</taxon>
        <taxon>Vertebrata</taxon>
        <taxon>Euteleostomi</taxon>
        <taxon>Actinopterygii</taxon>
        <taxon>Neopterygii</taxon>
        <taxon>Teleostei</taxon>
        <taxon>Osteoglossocephala</taxon>
        <taxon>Osteoglossomorpha</taxon>
        <taxon>Osteoglossiformes</taxon>
        <taxon>Osteoglossidae</taxon>
        <taxon>Scleropages</taxon>
    </lineage>
</organism>
<dbReference type="PANTHER" id="PTHR19303">
    <property type="entry name" value="TRANSPOSON"/>
    <property type="match status" value="1"/>
</dbReference>
<reference evidence="5" key="2">
    <citation type="submission" date="2025-08" db="UniProtKB">
        <authorList>
            <consortium name="Ensembl"/>
        </authorList>
    </citation>
    <scope>IDENTIFICATION</scope>
</reference>
<feature type="domain" description="HTH CENPB-type" evidence="4">
    <location>
        <begin position="63"/>
        <end position="127"/>
    </location>
</feature>
<sequence>MRRHGEYINLKLEVIKRLERGERNRDICKALRLSSSTVRTIYLNKDKIQKTAESVVDGAKLKTVLKARHPLYEKLESLLLQWIEDQLSRSTILSYIEGDERVIDMEFKASHGWFERFKKRAYLHNLRLTNDAAPEDIEAARVFPGELLKIIQAGDYHPKQIFNIDETWLFWKRMMSGTLISQEEKKGTGHVISKDRLTLLLGGNLHGDVKLKPLIVYHSQNPRALKGINRNSLPVFWRSNKKGCMTQQVFYDYVQNYFCPLVEKYCRENSFSNKALLIIDSAPGHPTTVIGYGDNVQVVFLPANSSSLLLQPMEQGVISTFKAYYMQLVMKYLVDGLDSNSNLTIKELWKNYNMKIAIENIATAWEKIPEETMNAVWMKLLPEFVHDVKGFESVEKTIKEDIVKLAYRAGFEQVHTEDVEEVLDSHTEELTNEELIHSNPAIALLLFSDTHPQFSSRNPAV</sequence>
<dbReference type="InterPro" id="IPR036397">
    <property type="entry name" value="RNaseH_sf"/>
</dbReference>
<dbReference type="Pfam" id="PF04218">
    <property type="entry name" value="CENP-B_N"/>
    <property type="match status" value="1"/>
</dbReference>
<evidence type="ECO:0000313" key="6">
    <source>
        <dbReference type="Proteomes" id="UP000694397"/>
    </source>
</evidence>
<dbReference type="PANTHER" id="PTHR19303:SF26">
    <property type="entry name" value="TIGGER TRANSPOSABLE ELEMENT-DERIVED PROTEIN 1"/>
    <property type="match status" value="1"/>
</dbReference>
<protein>
    <recommendedName>
        <fullName evidence="4">HTH CENPB-type domain-containing protein</fullName>
    </recommendedName>
</protein>
<dbReference type="GeneTree" id="ENSGT00940000154420"/>
<dbReference type="GO" id="GO:0005634">
    <property type="term" value="C:nucleus"/>
    <property type="evidence" value="ECO:0007669"/>
    <property type="project" value="UniProtKB-SubCell"/>
</dbReference>
<dbReference type="Gene3D" id="1.10.10.60">
    <property type="entry name" value="Homeodomain-like"/>
    <property type="match status" value="1"/>
</dbReference>
<accession>A0A8C9R0F3</accession>
<dbReference type="InterPro" id="IPR009057">
    <property type="entry name" value="Homeodomain-like_sf"/>
</dbReference>
<evidence type="ECO:0000256" key="3">
    <source>
        <dbReference type="ARBA" id="ARBA00023242"/>
    </source>
</evidence>
<dbReference type="OrthoDB" id="125347at2759"/>
<dbReference type="InterPro" id="IPR050863">
    <property type="entry name" value="CenT-Element_Derived"/>
</dbReference>
<keyword evidence="3" id="KW-0539">Nucleus</keyword>
<dbReference type="SUPFAM" id="SSF46689">
    <property type="entry name" value="Homeodomain-like"/>
    <property type="match status" value="2"/>
</dbReference>
<keyword evidence="6" id="KW-1185">Reference proteome</keyword>
<proteinExistence type="predicted"/>
<comment type="subcellular location">
    <subcellularLocation>
        <location evidence="1">Nucleus</location>
    </subcellularLocation>
</comment>
<dbReference type="PROSITE" id="PS51253">
    <property type="entry name" value="HTH_CENPB"/>
    <property type="match status" value="1"/>
</dbReference>
<dbReference type="GO" id="GO:0003677">
    <property type="term" value="F:DNA binding"/>
    <property type="evidence" value="ECO:0007669"/>
    <property type="project" value="UniProtKB-KW"/>
</dbReference>
<evidence type="ECO:0000313" key="5">
    <source>
        <dbReference type="Ensembl" id="ENSSFOP00015003961.2"/>
    </source>
</evidence>
<reference evidence="5" key="3">
    <citation type="submission" date="2025-09" db="UniProtKB">
        <authorList>
            <consortium name="Ensembl"/>
        </authorList>
    </citation>
    <scope>IDENTIFICATION</scope>
</reference>
<dbReference type="InterPro" id="IPR007889">
    <property type="entry name" value="HTH_Psq"/>
</dbReference>
<keyword evidence="2" id="KW-0238">DNA-binding</keyword>
<dbReference type="Proteomes" id="UP000694397">
    <property type="component" value="Chromosome 23"/>
</dbReference>
<dbReference type="InterPro" id="IPR004875">
    <property type="entry name" value="DDE_SF_endonuclease_dom"/>
</dbReference>
<evidence type="ECO:0000256" key="1">
    <source>
        <dbReference type="ARBA" id="ARBA00004123"/>
    </source>
</evidence>
<dbReference type="InterPro" id="IPR006600">
    <property type="entry name" value="HTH_CenpB_DNA-bd_dom"/>
</dbReference>
<dbReference type="Pfam" id="PF03184">
    <property type="entry name" value="DDE_1"/>
    <property type="match status" value="1"/>
</dbReference>
<dbReference type="AlphaFoldDB" id="A0A8C9R0F3"/>
<dbReference type="Gene3D" id="3.30.420.10">
    <property type="entry name" value="Ribonuclease H-like superfamily/Ribonuclease H"/>
    <property type="match status" value="1"/>
</dbReference>
<evidence type="ECO:0000259" key="4">
    <source>
        <dbReference type="PROSITE" id="PS51253"/>
    </source>
</evidence>
<reference evidence="5 6" key="1">
    <citation type="submission" date="2019-04" db="EMBL/GenBank/DDBJ databases">
        <authorList>
            <consortium name="Wellcome Sanger Institute Data Sharing"/>
        </authorList>
    </citation>
    <scope>NUCLEOTIDE SEQUENCE [LARGE SCALE GENOMIC DNA]</scope>
</reference>